<keyword evidence="2" id="KW-1185">Reference proteome</keyword>
<gene>
    <name evidence="1" type="ORF">V6N11_078271</name>
</gene>
<name>A0ABR2TGJ2_9ROSI</name>
<accession>A0ABR2TGJ2</accession>
<dbReference type="EMBL" id="JBBPBN010000006">
    <property type="protein sequence ID" value="KAK9036263.1"/>
    <property type="molecule type" value="Genomic_DNA"/>
</dbReference>
<sequence>MCPKLWQVARAMVSDMGASLSSSDKAKTSLNMVVSYELHDFISSEMAKFVSALSSAEDQSTAISTQGLSRSRISLNIKPVTDTTIKTVSLRSTWEWAPMRLMSIPHNRLHDGTTRCQRNAR</sequence>
<evidence type="ECO:0000313" key="2">
    <source>
        <dbReference type="Proteomes" id="UP001396334"/>
    </source>
</evidence>
<organism evidence="1 2">
    <name type="scientific">Hibiscus sabdariffa</name>
    <name type="common">roselle</name>
    <dbReference type="NCBI Taxonomy" id="183260"/>
    <lineage>
        <taxon>Eukaryota</taxon>
        <taxon>Viridiplantae</taxon>
        <taxon>Streptophyta</taxon>
        <taxon>Embryophyta</taxon>
        <taxon>Tracheophyta</taxon>
        <taxon>Spermatophyta</taxon>
        <taxon>Magnoliopsida</taxon>
        <taxon>eudicotyledons</taxon>
        <taxon>Gunneridae</taxon>
        <taxon>Pentapetalae</taxon>
        <taxon>rosids</taxon>
        <taxon>malvids</taxon>
        <taxon>Malvales</taxon>
        <taxon>Malvaceae</taxon>
        <taxon>Malvoideae</taxon>
        <taxon>Hibiscus</taxon>
    </lineage>
</organism>
<proteinExistence type="predicted"/>
<protein>
    <submittedName>
        <fullName evidence="1">Uncharacterized protein</fullName>
    </submittedName>
</protein>
<comment type="caution">
    <text evidence="1">The sequence shown here is derived from an EMBL/GenBank/DDBJ whole genome shotgun (WGS) entry which is preliminary data.</text>
</comment>
<reference evidence="1 2" key="1">
    <citation type="journal article" date="2024" name="G3 (Bethesda)">
        <title>Genome assembly of Hibiscus sabdariffa L. provides insights into metabolisms of medicinal natural products.</title>
        <authorList>
            <person name="Kim T."/>
        </authorList>
    </citation>
    <scope>NUCLEOTIDE SEQUENCE [LARGE SCALE GENOMIC DNA]</scope>
    <source>
        <strain evidence="1">TK-2024</strain>
        <tissue evidence="1">Old leaves</tissue>
    </source>
</reference>
<evidence type="ECO:0000313" key="1">
    <source>
        <dbReference type="EMBL" id="KAK9036263.1"/>
    </source>
</evidence>
<dbReference type="Proteomes" id="UP001396334">
    <property type="component" value="Unassembled WGS sequence"/>
</dbReference>